<organism evidence="1 2">
    <name type="scientific">Mycena belliarum</name>
    <dbReference type="NCBI Taxonomy" id="1033014"/>
    <lineage>
        <taxon>Eukaryota</taxon>
        <taxon>Fungi</taxon>
        <taxon>Dikarya</taxon>
        <taxon>Basidiomycota</taxon>
        <taxon>Agaricomycotina</taxon>
        <taxon>Agaricomycetes</taxon>
        <taxon>Agaricomycetidae</taxon>
        <taxon>Agaricales</taxon>
        <taxon>Marasmiineae</taxon>
        <taxon>Mycenaceae</taxon>
        <taxon>Mycena</taxon>
    </lineage>
</organism>
<protein>
    <submittedName>
        <fullName evidence="1">Uncharacterized protein</fullName>
    </submittedName>
</protein>
<dbReference type="AlphaFoldDB" id="A0AAD6TU61"/>
<sequence length="348" mass="38334">MAEHPYNCSTRLGAIETPVLGDRIPVAGYTILWELSSPLIWLRVSRAPEMCASTGSTLYLKTSPFATKFHPNTDAPWHHNGAHREGLQMKIGEVLRDLGSKVRKFVTYYPSSLLASLRAAATVVLATEHPLWLLLATILHHLPLRPSFNSFGASSRSPRAVTWQSSPVTLVHAAKPPSNGCTRRNKLNHRAVLSSHDKLFLRTSQPASAPPVHAGRGAFNQQLRSPHHRLVLPSSAAARESVSAFYGCFWSSRAASSSCPALAYTPRTTRGRAMHWGARFYLPTLGLRNAGTTTTCLPWGALDTNLSPLLFLHIQQARRGPRDLRLALQERRNGSSNYGCTLPVQKRC</sequence>
<comment type="caution">
    <text evidence="1">The sequence shown here is derived from an EMBL/GenBank/DDBJ whole genome shotgun (WGS) entry which is preliminary data.</text>
</comment>
<gene>
    <name evidence="1" type="ORF">B0H15DRAFT_955126</name>
</gene>
<keyword evidence="2" id="KW-1185">Reference proteome</keyword>
<evidence type="ECO:0000313" key="2">
    <source>
        <dbReference type="Proteomes" id="UP001222325"/>
    </source>
</evidence>
<proteinExistence type="predicted"/>
<name>A0AAD6TU61_9AGAR</name>
<evidence type="ECO:0000313" key="1">
    <source>
        <dbReference type="EMBL" id="KAJ7077438.1"/>
    </source>
</evidence>
<accession>A0AAD6TU61</accession>
<dbReference type="EMBL" id="JARJCN010000073">
    <property type="protein sequence ID" value="KAJ7077438.1"/>
    <property type="molecule type" value="Genomic_DNA"/>
</dbReference>
<reference evidence="1" key="1">
    <citation type="submission" date="2023-03" db="EMBL/GenBank/DDBJ databases">
        <title>Massive genome expansion in bonnet fungi (Mycena s.s.) driven by repeated elements and novel gene families across ecological guilds.</title>
        <authorList>
            <consortium name="Lawrence Berkeley National Laboratory"/>
            <person name="Harder C.B."/>
            <person name="Miyauchi S."/>
            <person name="Viragh M."/>
            <person name="Kuo A."/>
            <person name="Thoen E."/>
            <person name="Andreopoulos B."/>
            <person name="Lu D."/>
            <person name="Skrede I."/>
            <person name="Drula E."/>
            <person name="Henrissat B."/>
            <person name="Morin E."/>
            <person name="Kohler A."/>
            <person name="Barry K."/>
            <person name="LaButti K."/>
            <person name="Morin E."/>
            <person name="Salamov A."/>
            <person name="Lipzen A."/>
            <person name="Mereny Z."/>
            <person name="Hegedus B."/>
            <person name="Baldrian P."/>
            <person name="Stursova M."/>
            <person name="Weitz H."/>
            <person name="Taylor A."/>
            <person name="Grigoriev I.V."/>
            <person name="Nagy L.G."/>
            <person name="Martin F."/>
            <person name="Kauserud H."/>
        </authorList>
    </citation>
    <scope>NUCLEOTIDE SEQUENCE</scope>
    <source>
        <strain evidence="1">CBHHK173m</strain>
    </source>
</reference>
<dbReference type="Proteomes" id="UP001222325">
    <property type="component" value="Unassembled WGS sequence"/>
</dbReference>